<dbReference type="PANTHER" id="PTHR12019:SF22">
    <property type="entry name" value="LAMINA-ASSOCIATED POLYPEPTIDE 2, ISOFORMS BETA_GAMMA"/>
    <property type="match status" value="1"/>
</dbReference>
<feature type="compositionally biased region" description="Polar residues" evidence="1">
    <location>
        <begin position="95"/>
        <end position="105"/>
    </location>
</feature>
<dbReference type="InterPro" id="IPR051656">
    <property type="entry name" value="LEM_domain"/>
</dbReference>
<reference evidence="4" key="1">
    <citation type="submission" date="2021-01" db="EMBL/GenBank/DDBJ databases">
        <authorList>
            <person name="Zahm M."/>
            <person name="Roques C."/>
            <person name="Cabau C."/>
            <person name="Klopp C."/>
            <person name="Donnadieu C."/>
            <person name="Jouanno E."/>
            <person name="Lampietro C."/>
            <person name="Louis A."/>
            <person name="Herpin A."/>
            <person name="Echchiki A."/>
            <person name="Berthelot C."/>
            <person name="Parey E."/>
            <person name="Roest-Crollius H."/>
            <person name="Braasch I."/>
            <person name="Postlethwait J."/>
            <person name="Bobe J."/>
            <person name="Montfort J."/>
            <person name="Bouchez O."/>
            <person name="Begum T."/>
            <person name="Mejri S."/>
            <person name="Adams A."/>
            <person name="Chen W.-J."/>
            <person name="Guiguen Y."/>
        </authorList>
    </citation>
    <scope>NUCLEOTIDE SEQUENCE</scope>
    <source>
        <tissue evidence="4">Blood</tissue>
    </source>
</reference>
<feature type="region of interest" description="Disordered" evidence="1">
    <location>
        <begin position="208"/>
        <end position="231"/>
    </location>
</feature>
<keyword evidence="2" id="KW-0472">Membrane</keyword>
<name>A0A8T3D9R1_9TELE</name>
<protein>
    <recommendedName>
        <fullName evidence="3">LEM domain-containing protein</fullName>
    </recommendedName>
</protein>
<keyword evidence="2" id="KW-0812">Transmembrane</keyword>
<gene>
    <name evidence="4" type="ORF">AGOR_G00133630</name>
</gene>
<dbReference type="PANTHER" id="PTHR12019">
    <property type="entry name" value="LAMINA-ASSOCIATED POLYPEPTIDE THYMOPOIETIN"/>
    <property type="match status" value="1"/>
</dbReference>
<evidence type="ECO:0000313" key="5">
    <source>
        <dbReference type="Proteomes" id="UP000829720"/>
    </source>
</evidence>
<dbReference type="CDD" id="cd12940">
    <property type="entry name" value="LEM_LAP2_LEMD1"/>
    <property type="match status" value="1"/>
</dbReference>
<comment type="caution">
    <text evidence="4">The sequence shown here is derived from an EMBL/GenBank/DDBJ whole genome shotgun (WGS) entry which is preliminary data.</text>
</comment>
<evidence type="ECO:0000259" key="3">
    <source>
        <dbReference type="Pfam" id="PF03020"/>
    </source>
</evidence>
<keyword evidence="5" id="KW-1185">Reference proteome</keyword>
<dbReference type="Pfam" id="PF03020">
    <property type="entry name" value="LEM"/>
    <property type="match status" value="1"/>
</dbReference>
<dbReference type="Gene3D" id="1.10.720.40">
    <property type="match status" value="1"/>
</dbReference>
<accession>A0A8T3D9R1</accession>
<organism evidence="4 5">
    <name type="scientific">Albula goreensis</name>
    <dbReference type="NCBI Taxonomy" id="1534307"/>
    <lineage>
        <taxon>Eukaryota</taxon>
        <taxon>Metazoa</taxon>
        <taxon>Chordata</taxon>
        <taxon>Craniata</taxon>
        <taxon>Vertebrata</taxon>
        <taxon>Euteleostomi</taxon>
        <taxon>Actinopterygii</taxon>
        <taxon>Neopterygii</taxon>
        <taxon>Teleostei</taxon>
        <taxon>Albuliformes</taxon>
        <taxon>Albulidae</taxon>
        <taxon>Albula</taxon>
    </lineage>
</organism>
<keyword evidence="2" id="KW-1133">Transmembrane helix</keyword>
<dbReference type="InterPro" id="IPR011015">
    <property type="entry name" value="LEM/LEM-like_dom_sf"/>
</dbReference>
<dbReference type="EMBL" id="JAERUA010000012">
    <property type="protein sequence ID" value="KAI1892464.1"/>
    <property type="molecule type" value="Genomic_DNA"/>
</dbReference>
<proteinExistence type="predicted"/>
<evidence type="ECO:0000313" key="4">
    <source>
        <dbReference type="EMBL" id="KAI1892464.1"/>
    </source>
</evidence>
<dbReference type="InterPro" id="IPR003887">
    <property type="entry name" value="LEM_dom"/>
</dbReference>
<dbReference type="AlphaFoldDB" id="A0A8T3D9R1"/>
<sequence length="231" mass="25518">MDVTQLTDDKLKAQLLQYGVKAGPIPPPELCMRGSCRGYWILAHSPSRTAPMMHANTPTVRRKKRRKKEEEEEDESGCNCEHPEPEPAAVAVTGSRRSQLGSSRAPTKDVLTELFPDAERTPTGISATRRRPIKGAAGRPVQFKYPDIPISPRTAEKQDLQRRMVPVWVRVLVFLGVATLLYLIYSAVGDSLENPLTALLDNLSQGVELSDEPPALPEPEDAPAPFLTEED</sequence>
<evidence type="ECO:0000256" key="2">
    <source>
        <dbReference type="SAM" id="Phobius"/>
    </source>
</evidence>
<feature type="transmembrane region" description="Helical" evidence="2">
    <location>
        <begin position="167"/>
        <end position="185"/>
    </location>
</feature>
<evidence type="ECO:0000256" key="1">
    <source>
        <dbReference type="SAM" id="MobiDB-lite"/>
    </source>
</evidence>
<feature type="region of interest" description="Disordered" evidence="1">
    <location>
        <begin position="50"/>
        <end position="117"/>
    </location>
</feature>
<dbReference type="Proteomes" id="UP000829720">
    <property type="component" value="Unassembled WGS sequence"/>
</dbReference>
<feature type="domain" description="LEM" evidence="3">
    <location>
        <begin position="2"/>
        <end position="25"/>
    </location>
</feature>
<dbReference type="OrthoDB" id="6363067at2759"/>